<dbReference type="PROSITE" id="PS51375">
    <property type="entry name" value="PPR"/>
    <property type="match status" value="2"/>
</dbReference>
<proteinExistence type="predicted"/>
<evidence type="ECO:0000256" key="1">
    <source>
        <dbReference type="ARBA" id="ARBA00022737"/>
    </source>
</evidence>
<dbReference type="InterPro" id="IPR051240">
    <property type="entry name" value="Mito_RNA-Proc/Resp"/>
</dbReference>
<dbReference type="Pfam" id="PF01535">
    <property type="entry name" value="PPR"/>
    <property type="match status" value="3"/>
</dbReference>
<dbReference type="Proteomes" id="UP000193560">
    <property type="component" value="Unassembled WGS sequence"/>
</dbReference>
<feature type="repeat" description="PPR" evidence="2">
    <location>
        <begin position="248"/>
        <end position="282"/>
    </location>
</feature>
<evidence type="ECO:0000256" key="3">
    <source>
        <dbReference type="SAM" id="MobiDB-lite"/>
    </source>
</evidence>
<feature type="repeat" description="PPR" evidence="2">
    <location>
        <begin position="121"/>
        <end position="159"/>
    </location>
</feature>
<reference evidence="4 5" key="1">
    <citation type="submission" date="2016-07" db="EMBL/GenBank/DDBJ databases">
        <title>Pervasive Adenine N6-methylation of Active Genes in Fungi.</title>
        <authorList>
            <consortium name="DOE Joint Genome Institute"/>
            <person name="Mondo S.J."/>
            <person name="Dannebaum R.O."/>
            <person name="Kuo R.C."/>
            <person name="Labutti K."/>
            <person name="Haridas S."/>
            <person name="Kuo A."/>
            <person name="Salamov A."/>
            <person name="Ahrendt S.R."/>
            <person name="Lipzen A."/>
            <person name="Sullivan W."/>
            <person name="Andreopoulos W.B."/>
            <person name="Clum A."/>
            <person name="Lindquist E."/>
            <person name="Daum C."/>
            <person name="Ramamoorthy G.K."/>
            <person name="Gryganskyi A."/>
            <person name="Culley D."/>
            <person name="Magnuson J.K."/>
            <person name="James T.Y."/>
            <person name="O'Malley M.A."/>
            <person name="Stajich J.E."/>
            <person name="Spatafora J.W."/>
            <person name="Visel A."/>
            <person name="Grigoriev I.V."/>
        </authorList>
    </citation>
    <scope>NUCLEOTIDE SEQUENCE [LARGE SCALE GENOMIC DNA]</scope>
    <source>
        <strain evidence="4 5">NRRL 1336</strain>
    </source>
</reference>
<sequence>MSVTSSGSTLCRRLWIKRICHGIVFPQHSRSVSLATKQTHRMSSQINYQPPPPAPLSPPTSPPSFLTPTHTSNSVTKNSNKVANLARKSMEKALVDKAKNSDVDSVHRLLADIYRLGHTPTITTYNHIIKALAKQFNHEKRQLEAHALLDDMTRRGILPNSQTYIQLLLGYAIHTSSSSLSANTTPPNDTLQEMQLLFTKFFQCEQERHFKRTNRKVKKLVEVMAGVGQGTILPMMMMACVKANLQLDVTTWNTALAGCAKGGYMDAAERLLEMMRLSSQQQEMDPGLSVVAIPDVTSYHTVISGYLGRGGGFVDIRDMNIDRAVELFQIMMDDGLVADYRIYQDFLYAYTSPTLLKNSNQGTSTKQQGVPLDTLQRLWQAMMTTMTDGQKLDDGVLTTLLDCYLRTQGYSAVEQVYWDLRQRGYTFSRSTAICFYKAITGFARKQHLISGIAMFYDLLAYGHGANHSATSSLLRACMLRGQLDIAQQIVDVIEETLRKPVSGDHYAFMVRAYVQQGQLELAANMFDKVQQLYESSNNNNNNRQRYLESLSTSYQAMIQGYFKLDQLDMAETLFERYINIRQQQQKSYKIDSQLVDVMVEGYGLIGEMKKLDDFLGRNDVDIITNIGTRAILIQSRLQHGNVADAERDLKEGLRYDDIKYLQSSVQAVLSSMALDGNVVACEYWVDLLSSNHLMTEKCYAALLICYGQAGEMIKLKQTYDDLNKQGVTLEDGIQDKVKSLWLENKCI</sequence>
<gene>
    <name evidence="4" type="ORF">BCR42DRAFT_426698</name>
</gene>
<dbReference type="NCBIfam" id="TIGR00756">
    <property type="entry name" value="PPR"/>
    <property type="match status" value="1"/>
</dbReference>
<dbReference type="GO" id="GO:0003729">
    <property type="term" value="F:mRNA binding"/>
    <property type="evidence" value="ECO:0007669"/>
    <property type="project" value="TreeGrafter"/>
</dbReference>
<dbReference type="Gene3D" id="1.25.40.10">
    <property type="entry name" value="Tetratricopeptide repeat domain"/>
    <property type="match status" value="3"/>
</dbReference>
<comment type="caution">
    <text evidence="4">The sequence shown here is derived from an EMBL/GenBank/DDBJ whole genome shotgun (WGS) entry which is preliminary data.</text>
</comment>
<dbReference type="STRING" id="90262.A0A1X2I0X1"/>
<dbReference type="AlphaFoldDB" id="A0A1X2I0X1"/>
<evidence type="ECO:0000256" key="2">
    <source>
        <dbReference type="PROSITE-ProRule" id="PRU00708"/>
    </source>
</evidence>
<feature type="compositionally biased region" description="Pro residues" evidence="3">
    <location>
        <begin position="49"/>
        <end position="62"/>
    </location>
</feature>
<evidence type="ECO:0000313" key="4">
    <source>
        <dbReference type="EMBL" id="ORZ06914.1"/>
    </source>
</evidence>
<evidence type="ECO:0008006" key="6">
    <source>
        <dbReference type="Google" id="ProtNLM"/>
    </source>
</evidence>
<accession>A0A1X2I0X1</accession>
<feature type="compositionally biased region" description="Low complexity" evidence="3">
    <location>
        <begin position="63"/>
        <end position="72"/>
    </location>
</feature>
<dbReference type="PANTHER" id="PTHR47933:SF11">
    <property type="entry name" value="PENTATRICOPEPTIDE REPEAT-CONTAINING PROTEIN 2"/>
    <property type="match status" value="1"/>
</dbReference>
<dbReference type="EMBL" id="MCGE01000037">
    <property type="protein sequence ID" value="ORZ06914.1"/>
    <property type="molecule type" value="Genomic_DNA"/>
</dbReference>
<name>A0A1X2I0X1_9FUNG</name>
<keyword evidence="1" id="KW-0677">Repeat</keyword>
<feature type="region of interest" description="Disordered" evidence="3">
    <location>
        <begin position="35"/>
        <end position="79"/>
    </location>
</feature>
<protein>
    <recommendedName>
        <fullName evidence="6">Pentacotripeptide-repeat region of PRORP domain-containing protein</fullName>
    </recommendedName>
</protein>
<dbReference type="InterPro" id="IPR011990">
    <property type="entry name" value="TPR-like_helical_dom_sf"/>
</dbReference>
<organism evidence="4 5">
    <name type="scientific">Absidia repens</name>
    <dbReference type="NCBI Taxonomy" id="90262"/>
    <lineage>
        <taxon>Eukaryota</taxon>
        <taxon>Fungi</taxon>
        <taxon>Fungi incertae sedis</taxon>
        <taxon>Mucoromycota</taxon>
        <taxon>Mucoromycotina</taxon>
        <taxon>Mucoromycetes</taxon>
        <taxon>Mucorales</taxon>
        <taxon>Cunninghamellaceae</taxon>
        <taxon>Absidia</taxon>
    </lineage>
</organism>
<keyword evidence="5" id="KW-1185">Reference proteome</keyword>
<dbReference type="OrthoDB" id="185373at2759"/>
<dbReference type="InterPro" id="IPR002885">
    <property type="entry name" value="PPR_rpt"/>
</dbReference>
<feature type="compositionally biased region" description="Polar residues" evidence="3">
    <location>
        <begin position="35"/>
        <end position="48"/>
    </location>
</feature>
<evidence type="ECO:0000313" key="5">
    <source>
        <dbReference type="Proteomes" id="UP000193560"/>
    </source>
</evidence>
<dbReference type="PANTHER" id="PTHR47933">
    <property type="entry name" value="PENTATRICOPEPTIDE REPEAT-CONTAINING PROTEIN 1, MITOCHONDRIAL"/>
    <property type="match status" value="1"/>
</dbReference>